<dbReference type="InterPro" id="IPR016208">
    <property type="entry name" value="Ald_Oxase/xanthine_DH-like"/>
</dbReference>
<evidence type="ECO:0000313" key="2">
    <source>
        <dbReference type="EMBL" id="KPI90902.1"/>
    </source>
</evidence>
<dbReference type="InterPro" id="IPR046867">
    <property type="entry name" value="AldOxase/xan_DH_MoCoBD2"/>
</dbReference>
<dbReference type="InterPro" id="IPR037165">
    <property type="entry name" value="AldOxase/xan_DH_Mopterin-bd_sf"/>
</dbReference>
<dbReference type="GO" id="GO:0005506">
    <property type="term" value="F:iron ion binding"/>
    <property type="evidence" value="ECO:0007669"/>
    <property type="project" value="InterPro"/>
</dbReference>
<dbReference type="Proteomes" id="UP000053268">
    <property type="component" value="Unassembled WGS sequence"/>
</dbReference>
<name>A0A0N1I5P6_PAPXU</name>
<dbReference type="EMBL" id="KQ459606">
    <property type="protein sequence ID" value="KPI90902.1"/>
    <property type="molecule type" value="Genomic_DNA"/>
</dbReference>
<dbReference type="PANTHER" id="PTHR45444">
    <property type="entry name" value="XANTHINE DEHYDROGENASE"/>
    <property type="match status" value="1"/>
</dbReference>
<organism evidence="3 4">
    <name type="scientific">Papilio xuthus</name>
    <name type="common">Asian swallowtail butterfly</name>
    <dbReference type="NCBI Taxonomy" id="66420"/>
    <lineage>
        <taxon>Eukaryota</taxon>
        <taxon>Metazoa</taxon>
        <taxon>Ecdysozoa</taxon>
        <taxon>Arthropoda</taxon>
        <taxon>Hexapoda</taxon>
        <taxon>Insecta</taxon>
        <taxon>Pterygota</taxon>
        <taxon>Neoptera</taxon>
        <taxon>Endopterygota</taxon>
        <taxon>Lepidoptera</taxon>
        <taxon>Glossata</taxon>
        <taxon>Ditrysia</taxon>
        <taxon>Papilionoidea</taxon>
        <taxon>Papilionidae</taxon>
        <taxon>Papilioninae</taxon>
        <taxon>Papilio</taxon>
    </lineage>
</organism>
<evidence type="ECO:0000259" key="1">
    <source>
        <dbReference type="Pfam" id="PF20256"/>
    </source>
</evidence>
<proteinExistence type="predicted"/>
<sequence length="224" mass="24945">MLNLRLEPIRKKLTNPTWLQVVQAAGEEQIELSAKYMMTDKEPELQRYNAFSVVILEVQLDVLTGRYELLRADMLEDVGLSTNPTVDVGQLEGAYVQGLGYFLTEDFVYDKTTGKLLTNDALNYEVPLAKDIPIDFRIKFKYNAKNPKGVLGSKTVGEMGICTAHGVTHALRKCIYESRKDSGYDPKEWINIEGGKRAAGTPRCSTTPMDISNTRGTADAFVGL</sequence>
<dbReference type="STRING" id="66420.A0A0N1I5P6"/>
<dbReference type="GO" id="GO:0016491">
    <property type="term" value="F:oxidoreductase activity"/>
    <property type="evidence" value="ECO:0007669"/>
    <property type="project" value="InterPro"/>
</dbReference>
<evidence type="ECO:0000313" key="3">
    <source>
        <dbReference type="EMBL" id="KPJ05093.1"/>
    </source>
</evidence>
<dbReference type="Pfam" id="PF20256">
    <property type="entry name" value="MoCoBD_2"/>
    <property type="match status" value="1"/>
</dbReference>
<evidence type="ECO:0000313" key="4">
    <source>
        <dbReference type="Proteomes" id="UP000053268"/>
    </source>
</evidence>
<dbReference type="EMBL" id="KQ458788">
    <property type="protein sequence ID" value="KPJ05093.1"/>
    <property type="molecule type" value="Genomic_DNA"/>
</dbReference>
<dbReference type="SUPFAM" id="SSF56003">
    <property type="entry name" value="Molybdenum cofactor-binding domain"/>
    <property type="match status" value="1"/>
</dbReference>
<dbReference type="PANTHER" id="PTHR45444:SF3">
    <property type="entry name" value="XANTHINE DEHYDROGENASE"/>
    <property type="match status" value="1"/>
</dbReference>
<dbReference type="Gene3D" id="3.30.365.10">
    <property type="entry name" value="Aldehyde oxidase/xanthine dehydrogenase, molybdopterin binding domain"/>
    <property type="match status" value="1"/>
</dbReference>
<reference evidence="3 4" key="1">
    <citation type="journal article" date="2015" name="Nat. Commun.">
        <title>Outbred genome sequencing and CRISPR/Cas9 gene editing in butterflies.</title>
        <authorList>
            <person name="Li X."/>
            <person name="Fan D."/>
            <person name="Zhang W."/>
            <person name="Liu G."/>
            <person name="Zhang L."/>
            <person name="Zhao L."/>
            <person name="Fang X."/>
            <person name="Chen L."/>
            <person name="Dong Y."/>
            <person name="Chen Y."/>
            <person name="Ding Y."/>
            <person name="Zhao R."/>
            <person name="Feng M."/>
            <person name="Zhu Y."/>
            <person name="Feng Y."/>
            <person name="Jiang X."/>
            <person name="Zhu D."/>
            <person name="Xiang H."/>
            <person name="Feng X."/>
            <person name="Li S."/>
            <person name="Wang J."/>
            <person name="Zhang G."/>
            <person name="Kronforst M.R."/>
            <person name="Wang W."/>
        </authorList>
    </citation>
    <scope>NUCLEOTIDE SEQUENCE [LARGE SCALE GENOMIC DNA]</scope>
    <source>
        <strain evidence="3">Ya'a_city_454_Px</strain>
        <tissue evidence="3">Whole body</tissue>
    </source>
</reference>
<feature type="domain" description="Aldehyde oxidase/xanthine dehydrogenase second molybdopterin binding" evidence="1">
    <location>
        <begin position="13"/>
        <end position="133"/>
    </location>
</feature>
<protein>
    <submittedName>
        <fullName evidence="3">Putative aldehyde oxidase 2</fullName>
    </submittedName>
</protein>
<dbReference type="AlphaFoldDB" id="A0A0N1I5P6"/>
<gene>
    <name evidence="3" type="ORF">RR46_00132</name>
    <name evidence="2" type="ORF">RR46_14406</name>
</gene>
<accession>A0A0N1I5P6</accession>
<keyword evidence="4" id="KW-1185">Reference proteome</keyword>